<dbReference type="PANTHER" id="PTHR43210">
    <property type="entry name" value="DETHIOBIOTIN SYNTHETASE"/>
    <property type="match status" value="1"/>
</dbReference>
<feature type="binding site" evidence="8">
    <location>
        <begin position="119"/>
        <end position="122"/>
    </location>
    <ligand>
        <name>ATP</name>
        <dbReference type="ChEBI" id="CHEBI:30616"/>
    </ligand>
</feature>
<feature type="binding site" evidence="8">
    <location>
        <position position="58"/>
    </location>
    <ligand>
        <name>ATP</name>
        <dbReference type="ChEBI" id="CHEBI:30616"/>
    </ligand>
</feature>
<proteinExistence type="inferred from homology"/>
<dbReference type="GO" id="GO:0005524">
    <property type="term" value="F:ATP binding"/>
    <property type="evidence" value="ECO:0007669"/>
    <property type="project" value="UniProtKB-UniRule"/>
</dbReference>
<keyword evidence="5 8" id="KW-0093">Biotin biosynthesis</keyword>
<feature type="active site" evidence="8">
    <location>
        <position position="40"/>
    </location>
</feature>
<dbReference type="Pfam" id="PF13500">
    <property type="entry name" value="AAA_26"/>
    <property type="match status" value="1"/>
</dbReference>
<comment type="subcellular location">
    <subcellularLocation>
        <location evidence="8">Cytoplasm</location>
    </subcellularLocation>
</comment>
<protein>
    <recommendedName>
        <fullName evidence="8">ATP-dependent dethiobiotin synthetase BioD</fullName>
        <ecNumber evidence="8">6.3.3.3</ecNumber>
    </recommendedName>
    <alternativeName>
        <fullName evidence="8">DTB synthetase</fullName>
        <shortName evidence="8">DTBS</shortName>
    </alternativeName>
    <alternativeName>
        <fullName evidence="8">Dethiobiotin synthase</fullName>
    </alternativeName>
</protein>
<dbReference type="GO" id="GO:0042803">
    <property type="term" value="F:protein homodimerization activity"/>
    <property type="evidence" value="ECO:0007669"/>
    <property type="project" value="UniProtKB-ARBA"/>
</dbReference>
<dbReference type="EMBL" id="NAIA01000001">
    <property type="protein sequence ID" value="OWF66426.1"/>
    <property type="molecule type" value="Genomic_DNA"/>
</dbReference>
<keyword evidence="1 8" id="KW-0963">Cytoplasm</keyword>
<organism evidence="9 10">
    <name type="scientific">Polynucleobacter hirudinilacicola</name>
    <dbReference type="NCBI Taxonomy" id="1743166"/>
    <lineage>
        <taxon>Bacteria</taxon>
        <taxon>Pseudomonadati</taxon>
        <taxon>Pseudomonadota</taxon>
        <taxon>Betaproteobacteria</taxon>
        <taxon>Burkholderiales</taxon>
        <taxon>Burkholderiaceae</taxon>
        <taxon>Polynucleobacter</taxon>
    </lineage>
</organism>
<evidence type="ECO:0000256" key="2">
    <source>
        <dbReference type="ARBA" id="ARBA00022598"/>
    </source>
</evidence>
<evidence type="ECO:0000256" key="3">
    <source>
        <dbReference type="ARBA" id="ARBA00022723"/>
    </source>
</evidence>
<feature type="binding site" evidence="8">
    <location>
        <position position="119"/>
    </location>
    <ligand>
        <name>Mg(2+)</name>
        <dbReference type="ChEBI" id="CHEBI:18420"/>
    </ligand>
</feature>
<comment type="function">
    <text evidence="8">Catalyzes a mechanistically unusual reaction, the ATP-dependent insertion of CO2 between the N7 and N8 nitrogen atoms of 7,8-diaminopelargonic acid (DAPA, also called 7,8-diammoniononanoate) to form a ureido ring.</text>
</comment>
<keyword evidence="4 8" id="KW-0547">Nucleotide-binding</keyword>
<evidence type="ECO:0000256" key="5">
    <source>
        <dbReference type="ARBA" id="ARBA00022756"/>
    </source>
</evidence>
<keyword evidence="10" id="KW-1185">Reference proteome</keyword>
<evidence type="ECO:0000256" key="1">
    <source>
        <dbReference type="ARBA" id="ARBA00022490"/>
    </source>
</evidence>
<feature type="binding site" evidence="8">
    <location>
        <position position="58"/>
    </location>
    <ligand>
        <name>Mg(2+)</name>
        <dbReference type="ChEBI" id="CHEBI:18420"/>
    </ligand>
</feature>
<dbReference type="EC" id="6.3.3.3" evidence="8"/>
<dbReference type="AlphaFoldDB" id="A0A210RZJ2"/>
<sequence>MTKLSGFFVTGTDTEVGKTLVSGALILKLREQGKKVLGFKPVVAGTYRSANGDVLNEDLETLRIASQLAEGQLELCPYVLDLPAAPHLIAANQGITIELNTIMQALSQIQKQSDYLIVEGAGGFLIPLNNDEDLGDFAQQINLPIILVVGMKLGCINHALLTQEAIKARGLKIAGWIANSLATEMLLLKENIATLQARIDAPFLGHIPTLPKALQKADNSPYSIEALRFAAEHIQIRNH</sequence>
<dbReference type="UniPathway" id="UPA00078">
    <property type="reaction ID" value="UER00161"/>
</dbReference>
<comment type="caution">
    <text evidence="9">The sequence shown here is derived from an EMBL/GenBank/DDBJ whole genome shotgun (WGS) entry which is preliminary data.</text>
</comment>
<dbReference type="HAMAP" id="MF_00336">
    <property type="entry name" value="BioD"/>
    <property type="match status" value="1"/>
</dbReference>
<feature type="binding site" evidence="8">
    <location>
        <begin position="208"/>
        <end position="210"/>
    </location>
    <ligand>
        <name>ATP</name>
        <dbReference type="ChEBI" id="CHEBI:30616"/>
    </ligand>
</feature>
<keyword evidence="6 8" id="KW-0067">ATP-binding</keyword>
<name>A0A210RZJ2_9BURK</name>
<keyword evidence="7 8" id="KW-0460">Magnesium</keyword>
<keyword evidence="2 8" id="KW-0436">Ligase</keyword>
<dbReference type="SUPFAM" id="SSF52540">
    <property type="entry name" value="P-loop containing nucleoside triphosphate hydrolases"/>
    <property type="match status" value="1"/>
</dbReference>
<dbReference type="GO" id="GO:0004141">
    <property type="term" value="F:dethiobiotin synthase activity"/>
    <property type="evidence" value="ECO:0007669"/>
    <property type="project" value="UniProtKB-UniRule"/>
</dbReference>
<comment type="similarity">
    <text evidence="8">Belongs to the dethiobiotin synthetase family.</text>
</comment>
<dbReference type="FunFam" id="3.40.50.300:FF:000292">
    <property type="entry name" value="ATP-dependent dethiobiotin synthetase BioD"/>
    <property type="match status" value="1"/>
</dbReference>
<reference evidence="9 10" key="1">
    <citation type="submission" date="2017-03" db="EMBL/GenBank/DDBJ databases">
        <title>New species Polynucleobacter sp. MWH-EgelM1-30-B4.</title>
        <authorList>
            <person name="Hahn M.W."/>
        </authorList>
    </citation>
    <scope>NUCLEOTIDE SEQUENCE [LARGE SCALE GENOMIC DNA]</scope>
    <source>
        <strain evidence="9 10">MWH-EgelM1-30-B4</strain>
    </source>
</reference>
<dbReference type="RefSeq" id="WP_087908456.1">
    <property type="nucleotide sequence ID" value="NZ_NAIA01000001.1"/>
</dbReference>
<dbReference type="NCBIfam" id="TIGR00347">
    <property type="entry name" value="bioD"/>
    <property type="match status" value="1"/>
</dbReference>
<dbReference type="InterPro" id="IPR027417">
    <property type="entry name" value="P-loop_NTPase"/>
</dbReference>
<evidence type="ECO:0000256" key="4">
    <source>
        <dbReference type="ARBA" id="ARBA00022741"/>
    </source>
</evidence>
<accession>A0A210RZJ2</accession>
<dbReference type="InterPro" id="IPR004472">
    <property type="entry name" value="DTB_synth_BioD"/>
</dbReference>
<evidence type="ECO:0000313" key="10">
    <source>
        <dbReference type="Proteomes" id="UP000196880"/>
    </source>
</evidence>
<comment type="pathway">
    <text evidence="8">Cofactor biosynthesis; biotin biosynthesis; biotin from 7,8-diaminononanoate: step 1/2.</text>
</comment>
<dbReference type="GO" id="GO:0009102">
    <property type="term" value="P:biotin biosynthetic process"/>
    <property type="evidence" value="ECO:0007669"/>
    <property type="project" value="UniProtKB-UniRule"/>
</dbReference>
<dbReference type="PANTHER" id="PTHR43210:SF5">
    <property type="entry name" value="DETHIOBIOTIN SYNTHETASE"/>
    <property type="match status" value="1"/>
</dbReference>
<evidence type="ECO:0000256" key="7">
    <source>
        <dbReference type="ARBA" id="ARBA00022842"/>
    </source>
</evidence>
<gene>
    <name evidence="8" type="primary">bioD</name>
    <name evidence="9" type="ORF">B6A14_00060</name>
</gene>
<dbReference type="CDD" id="cd03109">
    <property type="entry name" value="DTBS"/>
    <property type="match status" value="1"/>
</dbReference>
<dbReference type="OrthoDB" id="9802097at2"/>
<dbReference type="Gene3D" id="3.40.50.300">
    <property type="entry name" value="P-loop containing nucleotide triphosphate hydrolases"/>
    <property type="match status" value="1"/>
</dbReference>
<evidence type="ECO:0000313" key="9">
    <source>
        <dbReference type="EMBL" id="OWF66426.1"/>
    </source>
</evidence>
<keyword evidence="3 8" id="KW-0479">Metal-binding</keyword>
<feature type="binding site" evidence="8">
    <location>
        <begin position="179"/>
        <end position="180"/>
    </location>
    <ligand>
        <name>ATP</name>
        <dbReference type="ChEBI" id="CHEBI:30616"/>
    </ligand>
</feature>
<comment type="subunit">
    <text evidence="8">Homodimer.</text>
</comment>
<feature type="binding site" evidence="8">
    <location>
        <position position="19"/>
    </location>
    <ligand>
        <name>Mg(2+)</name>
        <dbReference type="ChEBI" id="CHEBI:18420"/>
    </ligand>
</feature>
<dbReference type="GO" id="GO:0005829">
    <property type="term" value="C:cytosol"/>
    <property type="evidence" value="ECO:0007669"/>
    <property type="project" value="TreeGrafter"/>
</dbReference>
<evidence type="ECO:0000256" key="8">
    <source>
        <dbReference type="HAMAP-Rule" id="MF_00336"/>
    </source>
</evidence>
<dbReference type="Proteomes" id="UP000196880">
    <property type="component" value="Unassembled WGS sequence"/>
</dbReference>
<comment type="cofactor">
    <cofactor evidence="8">
        <name>Mg(2+)</name>
        <dbReference type="ChEBI" id="CHEBI:18420"/>
    </cofactor>
</comment>
<evidence type="ECO:0000256" key="6">
    <source>
        <dbReference type="ARBA" id="ARBA00022840"/>
    </source>
</evidence>
<comment type="catalytic activity">
    <reaction evidence="8">
        <text>(7R,8S)-7,8-diammoniononanoate + CO2 + ATP = (4R,5S)-dethiobiotin + ADP + phosphate + 3 H(+)</text>
        <dbReference type="Rhea" id="RHEA:15805"/>
        <dbReference type="ChEBI" id="CHEBI:15378"/>
        <dbReference type="ChEBI" id="CHEBI:16526"/>
        <dbReference type="ChEBI" id="CHEBI:30616"/>
        <dbReference type="ChEBI" id="CHEBI:43474"/>
        <dbReference type="ChEBI" id="CHEBI:149469"/>
        <dbReference type="ChEBI" id="CHEBI:149473"/>
        <dbReference type="ChEBI" id="CHEBI:456216"/>
        <dbReference type="EC" id="6.3.3.3"/>
    </reaction>
</comment>
<comment type="caution">
    <text evidence="8">Lacks conserved residue(s) required for the propagation of feature annotation.</text>
</comment>
<feature type="binding site" evidence="8">
    <location>
        <begin position="15"/>
        <end position="20"/>
    </location>
    <ligand>
        <name>ATP</name>
        <dbReference type="ChEBI" id="CHEBI:30616"/>
    </ligand>
</feature>
<dbReference type="GO" id="GO:0000287">
    <property type="term" value="F:magnesium ion binding"/>
    <property type="evidence" value="ECO:0007669"/>
    <property type="project" value="UniProtKB-UniRule"/>
</dbReference>
<dbReference type="PIRSF" id="PIRSF006755">
    <property type="entry name" value="DTB_synth"/>
    <property type="match status" value="1"/>
</dbReference>